<sequence length="107" mass="12603">MEHMRKHSNYCHHSVTCWKKKNPGTITDLRCNEDDKFLYFFISLGGSLRGFRRCLRPVIAVDGTHLKERFRGTMFFATTQDGNDQVYPIAFSYGDSENNLSWQWFLD</sequence>
<dbReference type="InterPro" id="IPR018289">
    <property type="entry name" value="MULE_transposase_dom"/>
</dbReference>
<organism evidence="2 3">
    <name type="scientific">Dipteronia dyeriana</name>
    <dbReference type="NCBI Taxonomy" id="168575"/>
    <lineage>
        <taxon>Eukaryota</taxon>
        <taxon>Viridiplantae</taxon>
        <taxon>Streptophyta</taxon>
        <taxon>Embryophyta</taxon>
        <taxon>Tracheophyta</taxon>
        <taxon>Spermatophyta</taxon>
        <taxon>Magnoliopsida</taxon>
        <taxon>eudicotyledons</taxon>
        <taxon>Gunneridae</taxon>
        <taxon>Pentapetalae</taxon>
        <taxon>rosids</taxon>
        <taxon>malvids</taxon>
        <taxon>Sapindales</taxon>
        <taxon>Sapindaceae</taxon>
        <taxon>Hippocastanoideae</taxon>
        <taxon>Acereae</taxon>
        <taxon>Dipteronia</taxon>
    </lineage>
</organism>
<comment type="caution">
    <text evidence="2">The sequence shown here is derived from an EMBL/GenBank/DDBJ whole genome shotgun (WGS) entry which is preliminary data.</text>
</comment>
<dbReference type="AlphaFoldDB" id="A0AAD9WQA7"/>
<proteinExistence type="predicted"/>
<dbReference type="Pfam" id="PF10551">
    <property type="entry name" value="MULE"/>
    <property type="match status" value="1"/>
</dbReference>
<evidence type="ECO:0000313" key="2">
    <source>
        <dbReference type="EMBL" id="KAK2638385.1"/>
    </source>
</evidence>
<protein>
    <recommendedName>
        <fullName evidence="1">MULE transposase domain-containing protein</fullName>
    </recommendedName>
</protein>
<evidence type="ECO:0000259" key="1">
    <source>
        <dbReference type="Pfam" id="PF10551"/>
    </source>
</evidence>
<reference evidence="2" key="1">
    <citation type="journal article" date="2023" name="Plant J.">
        <title>Genome sequences and population genomics provide insights into the demographic history, inbreeding, and mutation load of two 'living fossil' tree species of Dipteronia.</title>
        <authorList>
            <person name="Feng Y."/>
            <person name="Comes H.P."/>
            <person name="Chen J."/>
            <person name="Zhu S."/>
            <person name="Lu R."/>
            <person name="Zhang X."/>
            <person name="Li P."/>
            <person name="Qiu J."/>
            <person name="Olsen K.M."/>
            <person name="Qiu Y."/>
        </authorList>
    </citation>
    <scope>NUCLEOTIDE SEQUENCE</scope>
    <source>
        <strain evidence="2">KIB01</strain>
    </source>
</reference>
<keyword evidence="3" id="KW-1185">Reference proteome</keyword>
<evidence type="ECO:0000313" key="3">
    <source>
        <dbReference type="Proteomes" id="UP001280121"/>
    </source>
</evidence>
<name>A0AAD9WQA7_9ROSI</name>
<feature type="domain" description="MULE transposase" evidence="1">
    <location>
        <begin position="58"/>
        <end position="107"/>
    </location>
</feature>
<gene>
    <name evidence="2" type="ORF">Ddye_026180</name>
</gene>
<dbReference type="Proteomes" id="UP001280121">
    <property type="component" value="Unassembled WGS sequence"/>
</dbReference>
<dbReference type="PANTHER" id="PTHR31973">
    <property type="entry name" value="POLYPROTEIN, PUTATIVE-RELATED"/>
    <property type="match status" value="1"/>
</dbReference>
<dbReference type="EMBL" id="JANJYI010000008">
    <property type="protein sequence ID" value="KAK2638385.1"/>
    <property type="molecule type" value="Genomic_DNA"/>
</dbReference>
<dbReference type="PANTHER" id="PTHR31973:SF113">
    <property type="entry name" value="PROTEIN FAR1-RELATED SEQUENCE 5-LIKE"/>
    <property type="match status" value="1"/>
</dbReference>
<accession>A0AAD9WQA7</accession>